<name>A0ABU2JRP9_9ACTN</name>
<dbReference type="RefSeq" id="WP_311667746.1">
    <property type="nucleotide sequence ID" value="NZ_JAVREO010000008.1"/>
</dbReference>
<accession>A0ABU2JRP9</accession>
<evidence type="ECO:0000313" key="1">
    <source>
        <dbReference type="EMBL" id="MDT0267662.1"/>
    </source>
</evidence>
<protein>
    <submittedName>
        <fullName evidence="1">Uncharacterized protein</fullName>
    </submittedName>
</protein>
<keyword evidence="2" id="KW-1185">Reference proteome</keyword>
<reference evidence="2" key="1">
    <citation type="submission" date="2023-07" db="EMBL/GenBank/DDBJ databases">
        <title>30 novel species of actinomycetes from the DSMZ collection.</title>
        <authorList>
            <person name="Nouioui I."/>
        </authorList>
    </citation>
    <scope>NUCLEOTIDE SEQUENCE [LARGE SCALE GENOMIC DNA]</scope>
    <source>
        <strain evidence="2">DSM 44915</strain>
    </source>
</reference>
<evidence type="ECO:0000313" key="2">
    <source>
        <dbReference type="Proteomes" id="UP001183410"/>
    </source>
</evidence>
<proteinExistence type="predicted"/>
<organism evidence="1 2">
    <name type="scientific">Streptomyces chisholmiae</name>
    <dbReference type="NCBI Taxonomy" id="3075540"/>
    <lineage>
        <taxon>Bacteria</taxon>
        <taxon>Bacillati</taxon>
        <taxon>Actinomycetota</taxon>
        <taxon>Actinomycetes</taxon>
        <taxon>Kitasatosporales</taxon>
        <taxon>Streptomycetaceae</taxon>
        <taxon>Streptomyces</taxon>
    </lineage>
</organism>
<dbReference type="EMBL" id="JAVREO010000008">
    <property type="protein sequence ID" value="MDT0267662.1"/>
    <property type="molecule type" value="Genomic_DNA"/>
</dbReference>
<gene>
    <name evidence="1" type="ORF">RM844_15345</name>
</gene>
<dbReference type="Proteomes" id="UP001183410">
    <property type="component" value="Unassembled WGS sequence"/>
</dbReference>
<comment type="caution">
    <text evidence="1">The sequence shown here is derived from an EMBL/GenBank/DDBJ whole genome shotgun (WGS) entry which is preliminary data.</text>
</comment>
<sequence>MFDEGSTGSSAAFDKAFSRKFMEVGWQSLVKPFEALRRWEEFADDCLAGFPWDVDDYNNDLTLRTRLAEILPALEAEGHVAARDVLKSIGAADSRARVVLAREAFPAFSVDRWWLRRVPTYASRRFCADFRDTYGIEINARSLFDDDVVEMSRLKSTGLSIPEVMIHVRCEGLYVSSRPGLFYRSFREAFPDARGMRGLVSGWISGAIGDSKLRSGFIQR</sequence>